<feature type="transmembrane region" description="Helical" evidence="8">
    <location>
        <begin position="109"/>
        <end position="129"/>
    </location>
</feature>
<dbReference type="PANTHER" id="PTHR11048:SF28">
    <property type="entry name" value="4-HYDROXYBENZOATE POLYPRENYLTRANSFERASE, MITOCHONDRIAL"/>
    <property type="match status" value="1"/>
</dbReference>
<name>A0A137PBQ7_CONC2</name>
<dbReference type="InterPro" id="IPR006370">
    <property type="entry name" value="HB_polyprenyltransferase-like"/>
</dbReference>
<keyword evidence="8" id="KW-0831">Ubiquinone biosynthesis</keyword>
<feature type="transmembrane region" description="Helical" evidence="8">
    <location>
        <begin position="135"/>
        <end position="155"/>
    </location>
</feature>
<feature type="transmembrane region" description="Helical" evidence="8">
    <location>
        <begin position="243"/>
        <end position="261"/>
    </location>
</feature>
<dbReference type="PANTHER" id="PTHR11048">
    <property type="entry name" value="PRENYLTRANSFERASES"/>
    <property type="match status" value="1"/>
</dbReference>
<evidence type="ECO:0000256" key="2">
    <source>
        <dbReference type="ARBA" id="ARBA00004141"/>
    </source>
</evidence>
<feature type="transmembrane region" description="Helical" evidence="8">
    <location>
        <begin position="14"/>
        <end position="38"/>
    </location>
</feature>
<comment type="similarity">
    <text evidence="3 8">Belongs to the UbiA prenyltransferase family.</text>
</comment>
<keyword evidence="8" id="KW-0999">Mitochondrion inner membrane</keyword>
<evidence type="ECO:0000256" key="7">
    <source>
        <dbReference type="ARBA" id="ARBA00023136"/>
    </source>
</evidence>
<keyword evidence="5 8" id="KW-0812">Transmembrane</keyword>
<dbReference type="EMBL" id="KQ964453">
    <property type="protein sequence ID" value="KXN72423.1"/>
    <property type="molecule type" value="Genomic_DNA"/>
</dbReference>
<dbReference type="Pfam" id="PF01040">
    <property type="entry name" value="UbiA"/>
    <property type="match status" value="1"/>
</dbReference>
<evidence type="ECO:0000256" key="5">
    <source>
        <dbReference type="ARBA" id="ARBA00022692"/>
    </source>
</evidence>
<evidence type="ECO:0000256" key="4">
    <source>
        <dbReference type="ARBA" id="ARBA00022679"/>
    </source>
</evidence>
<dbReference type="InterPro" id="IPR000537">
    <property type="entry name" value="UbiA_prenyltransferase"/>
</dbReference>
<keyword evidence="6 8" id="KW-1133">Transmembrane helix</keyword>
<evidence type="ECO:0000256" key="3">
    <source>
        <dbReference type="ARBA" id="ARBA00005985"/>
    </source>
</evidence>
<feature type="transmembrane region" description="Helical" evidence="8">
    <location>
        <begin position="84"/>
        <end position="102"/>
    </location>
</feature>
<comment type="pathway">
    <text evidence="8">Cofactor biosynthesis; ubiquinone biosynthesis.</text>
</comment>
<evidence type="ECO:0000313" key="10">
    <source>
        <dbReference type="Proteomes" id="UP000070444"/>
    </source>
</evidence>
<dbReference type="CDD" id="cd13959">
    <property type="entry name" value="PT_UbiA_COQ2"/>
    <property type="match status" value="1"/>
</dbReference>
<feature type="transmembrane region" description="Helical" evidence="8">
    <location>
        <begin position="206"/>
        <end position="222"/>
    </location>
</feature>
<dbReference type="STRING" id="796925.A0A137PBQ7"/>
<evidence type="ECO:0000313" key="9">
    <source>
        <dbReference type="EMBL" id="KXN72423.1"/>
    </source>
</evidence>
<proteinExistence type="inferred from homology"/>
<keyword evidence="8" id="KW-0496">Mitochondrion</keyword>
<dbReference type="OMA" id="LEVQIDW"/>
<dbReference type="GO" id="GO:0008299">
    <property type="term" value="P:isoprenoid biosynthetic process"/>
    <property type="evidence" value="ECO:0007669"/>
    <property type="project" value="UniProtKB-UniRule"/>
</dbReference>
<comment type="catalytic activity">
    <reaction evidence="8">
        <text>an all-trans-polyprenyl diphosphate + 4-hydroxybenzoate = a 4-hydroxy-3-(all-trans-polyprenyl)benzoate + diphosphate</text>
        <dbReference type="Rhea" id="RHEA:44504"/>
        <dbReference type="Rhea" id="RHEA-COMP:9514"/>
        <dbReference type="Rhea" id="RHEA-COMP:9564"/>
        <dbReference type="ChEBI" id="CHEBI:17879"/>
        <dbReference type="ChEBI" id="CHEBI:33019"/>
        <dbReference type="ChEBI" id="CHEBI:58914"/>
        <dbReference type="ChEBI" id="CHEBI:78396"/>
        <dbReference type="EC" id="2.5.1.39"/>
    </reaction>
</comment>
<dbReference type="UniPathway" id="UPA00232"/>
<evidence type="ECO:0000256" key="1">
    <source>
        <dbReference type="ARBA" id="ARBA00001946"/>
    </source>
</evidence>
<keyword evidence="4 8" id="KW-0808">Transferase</keyword>
<dbReference type="OrthoDB" id="18170at2759"/>
<protein>
    <recommendedName>
        <fullName evidence="8">4-hydroxybenzoate polyprenyltransferase, mitochondrial</fullName>
        <shortName evidence="8">4-HB polyprenyltransferase</shortName>
        <ecNumber evidence="8">2.5.1.39</ecNumber>
    </recommendedName>
    <alternativeName>
        <fullName evidence="8">Para-hydroxybenzoate--polyprenyltransferase</fullName>
        <shortName evidence="8">PHB:PPT</shortName>
        <shortName evidence="8">PHB:polyprenyltransferase</shortName>
    </alternativeName>
</protein>
<keyword evidence="10" id="KW-1185">Reference proteome</keyword>
<dbReference type="Proteomes" id="UP000070444">
    <property type="component" value="Unassembled WGS sequence"/>
</dbReference>
<dbReference type="NCBIfam" id="TIGR01474">
    <property type="entry name" value="ubiA_proteo"/>
    <property type="match status" value="1"/>
</dbReference>
<evidence type="ECO:0000256" key="6">
    <source>
        <dbReference type="ARBA" id="ARBA00022989"/>
    </source>
</evidence>
<dbReference type="GO" id="GO:0006744">
    <property type="term" value="P:ubiquinone biosynthetic process"/>
    <property type="evidence" value="ECO:0007669"/>
    <property type="project" value="UniProtKB-UniRule"/>
</dbReference>
<keyword evidence="7 8" id="KW-0472">Membrane</keyword>
<dbReference type="InterPro" id="IPR030470">
    <property type="entry name" value="UbiA_prenylTrfase_CS"/>
</dbReference>
<dbReference type="FunFam" id="1.10.357.140:FF:000003">
    <property type="entry name" value="4-hydroxybenzoate polyprenyltransferase, mitochondrial"/>
    <property type="match status" value="1"/>
</dbReference>
<feature type="transmembrane region" description="Helical" evidence="8">
    <location>
        <begin position="59"/>
        <end position="78"/>
    </location>
</feature>
<comment type="subcellular location">
    <subcellularLocation>
        <location evidence="2">Membrane</location>
        <topology evidence="2">Multi-pass membrane protein</topology>
    </subcellularLocation>
    <subcellularLocation>
        <location evidence="8">Mitochondrion inner membrane</location>
        <topology evidence="8">Multi-pass membrane protein</topology>
        <orientation evidence="8">Matrix side</orientation>
    </subcellularLocation>
</comment>
<accession>A0A137PBQ7</accession>
<gene>
    <name evidence="9" type="ORF">CONCODRAFT_77790</name>
</gene>
<dbReference type="HAMAP" id="MF_01635">
    <property type="entry name" value="UbiA"/>
    <property type="match status" value="1"/>
</dbReference>
<dbReference type="InterPro" id="IPR039653">
    <property type="entry name" value="Prenyltransferase"/>
</dbReference>
<organism evidence="9 10">
    <name type="scientific">Conidiobolus coronatus (strain ATCC 28846 / CBS 209.66 / NRRL 28638)</name>
    <name type="common">Delacroixia coronata</name>
    <dbReference type="NCBI Taxonomy" id="796925"/>
    <lineage>
        <taxon>Eukaryota</taxon>
        <taxon>Fungi</taxon>
        <taxon>Fungi incertae sedis</taxon>
        <taxon>Zoopagomycota</taxon>
        <taxon>Entomophthoromycotina</taxon>
        <taxon>Entomophthoromycetes</taxon>
        <taxon>Entomophthorales</taxon>
        <taxon>Ancylistaceae</taxon>
        <taxon>Conidiobolus</taxon>
    </lineage>
</organism>
<reference evidence="9 10" key="1">
    <citation type="journal article" date="2015" name="Genome Biol. Evol.">
        <title>Phylogenomic analyses indicate that early fungi evolved digesting cell walls of algal ancestors of land plants.</title>
        <authorList>
            <person name="Chang Y."/>
            <person name="Wang S."/>
            <person name="Sekimoto S."/>
            <person name="Aerts A.L."/>
            <person name="Choi C."/>
            <person name="Clum A."/>
            <person name="LaButti K.M."/>
            <person name="Lindquist E.A."/>
            <person name="Yee Ngan C."/>
            <person name="Ohm R.A."/>
            <person name="Salamov A.A."/>
            <person name="Grigoriev I.V."/>
            <person name="Spatafora J.W."/>
            <person name="Berbee M.L."/>
        </authorList>
    </citation>
    <scope>NUCLEOTIDE SEQUENCE [LARGE SCALE GENOMIC DNA]</scope>
    <source>
        <strain evidence="9 10">NRRL 28638</strain>
    </source>
</reference>
<dbReference type="AlphaFoldDB" id="A0A137PBQ7"/>
<evidence type="ECO:0000256" key="8">
    <source>
        <dbReference type="HAMAP-Rule" id="MF_03189"/>
    </source>
</evidence>
<sequence length="272" mass="29759">MASYSLGTPLTTSLGMIGLFSTGAFVMRGAGCTINDLWDRDFDNRVERTKMRPLASGAVTPKQAFGFLFLQLSAGLAVLTQLNLYSIVLGASSLSVVIIYPFMKRVTYWPQFTLGLAFNWGALLGWSAIAGSSNWAVTLPMYAAGVCWTLVYDTIYAHQDKADDKLVGIKSTALYMAEKTKLWLTGFSASTIALLNVSGFMNGQGLAFYLITTILGGGHLAWQLKNVNLNDPKSCWKMFKSNTWFGAIITLAICADAAWAYCLNQAYFNLCF</sequence>
<comment type="cofactor">
    <cofactor evidence="1 8">
        <name>Mg(2+)</name>
        <dbReference type="ChEBI" id="CHEBI:18420"/>
    </cofactor>
</comment>
<dbReference type="InterPro" id="IPR044878">
    <property type="entry name" value="UbiA_sf"/>
</dbReference>
<dbReference type="EC" id="2.5.1.39" evidence="8"/>
<keyword evidence="8" id="KW-0414">Isoprene biosynthesis</keyword>
<comment type="function">
    <text evidence="8">Catalyzes the prenylation of para-hydroxybenzoate (PHB) with an all-trans polyprenyl group. Mediates the second step in the final reaction sequence of coenzyme Q (CoQ) biosynthesis, which is the condensation of the polyisoprenoid side chain with PHB, generating the first membrane-bound Q intermediate.</text>
</comment>
<dbReference type="PROSITE" id="PS00943">
    <property type="entry name" value="UBIA"/>
    <property type="match status" value="1"/>
</dbReference>
<dbReference type="GO" id="GO:0008412">
    <property type="term" value="F:4-hydroxybenzoate polyprenyltransferase activity"/>
    <property type="evidence" value="ECO:0007669"/>
    <property type="project" value="UniProtKB-EC"/>
</dbReference>
<dbReference type="Gene3D" id="1.10.357.140">
    <property type="entry name" value="UbiA prenyltransferase"/>
    <property type="match status" value="1"/>
</dbReference>
<dbReference type="GO" id="GO:0005743">
    <property type="term" value="C:mitochondrial inner membrane"/>
    <property type="evidence" value="ECO:0007669"/>
    <property type="project" value="UniProtKB-SubCell"/>
</dbReference>